<protein>
    <submittedName>
        <fullName evidence="2">Uncharacterized protein</fullName>
    </submittedName>
</protein>
<evidence type="ECO:0000313" key="2">
    <source>
        <dbReference type="EMBL" id="CAH2047086.1"/>
    </source>
</evidence>
<proteinExistence type="predicted"/>
<sequence>MMSNSVRQRRRELINEHEDDFHGSDTDSGDMPETQVPETQEEEGIYRVRVDDDTPRVTKAVQNPARRSQQRSRLNLQTNARPGSSDEDKLQLLEVMTGVSRNNEDVPKLLGSGPSYRSPHSGGLSSDSPSSVGSTGELWAPNCQ</sequence>
<dbReference type="EMBL" id="OU466858">
    <property type="protein sequence ID" value="CAH2047086.1"/>
    <property type="molecule type" value="Genomic_DNA"/>
</dbReference>
<dbReference type="Proteomes" id="UP000836841">
    <property type="component" value="Chromosome 2"/>
</dbReference>
<feature type="region of interest" description="Disordered" evidence="1">
    <location>
        <begin position="1"/>
        <end position="144"/>
    </location>
</feature>
<accession>A0AAU9RT19</accession>
<feature type="compositionally biased region" description="Basic and acidic residues" evidence="1">
    <location>
        <begin position="11"/>
        <end position="25"/>
    </location>
</feature>
<name>A0AAU9RT19_THLAR</name>
<feature type="compositionally biased region" description="Basic and acidic residues" evidence="1">
    <location>
        <begin position="44"/>
        <end position="56"/>
    </location>
</feature>
<evidence type="ECO:0000313" key="3">
    <source>
        <dbReference type="Proteomes" id="UP000836841"/>
    </source>
</evidence>
<feature type="compositionally biased region" description="Low complexity" evidence="1">
    <location>
        <begin position="118"/>
        <end position="136"/>
    </location>
</feature>
<reference evidence="2 3" key="1">
    <citation type="submission" date="2022-03" db="EMBL/GenBank/DDBJ databases">
        <authorList>
            <person name="Nunn A."/>
            <person name="Chopra R."/>
            <person name="Nunn A."/>
            <person name="Contreras Garrido A."/>
        </authorList>
    </citation>
    <scope>NUCLEOTIDE SEQUENCE [LARGE SCALE GENOMIC DNA]</scope>
</reference>
<keyword evidence="3" id="KW-1185">Reference proteome</keyword>
<dbReference type="AlphaFoldDB" id="A0AAU9RT19"/>
<gene>
    <name evidence="2" type="ORF">TAV2_LOCUS5786</name>
</gene>
<evidence type="ECO:0000256" key="1">
    <source>
        <dbReference type="SAM" id="MobiDB-lite"/>
    </source>
</evidence>
<organism evidence="2 3">
    <name type="scientific">Thlaspi arvense</name>
    <name type="common">Field penny-cress</name>
    <dbReference type="NCBI Taxonomy" id="13288"/>
    <lineage>
        <taxon>Eukaryota</taxon>
        <taxon>Viridiplantae</taxon>
        <taxon>Streptophyta</taxon>
        <taxon>Embryophyta</taxon>
        <taxon>Tracheophyta</taxon>
        <taxon>Spermatophyta</taxon>
        <taxon>Magnoliopsida</taxon>
        <taxon>eudicotyledons</taxon>
        <taxon>Gunneridae</taxon>
        <taxon>Pentapetalae</taxon>
        <taxon>rosids</taxon>
        <taxon>malvids</taxon>
        <taxon>Brassicales</taxon>
        <taxon>Brassicaceae</taxon>
        <taxon>Thlaspideae</taxon>
        <taxon>Thlaspi</taxon>
    </lineage>
</organism>